<sequence>MQLPSCKKGSEPFGARAFEIRGHQRAQEVEQLAAAGVVRTAKAAEVGRGSAKLQVSVRVRVRRPSMSSGKMPRMSSGQPGLQKSVVREVEGRRARIVDGSRSRNVEVRRSRK</sequence>
<proteinExistence type="predicted"/>
<accession>X0BQ98</accession>
<name>X0BQ98_FUSOX</name>
<evidence type="ECO:0000313" key="2">
    <source>
        <dbReference type="EMBL" id="EXK80649.1"/>
    </source>
</evidence>
<feature type="compositionally biased region" description="Basic and acidic residues" evidence="1">
    <location>
        <begin position="85"/>
        <end position="112"/>
    </location>
</feature>
<dbReference type="Proteomes" id="UP000030663">
    <property type="component" value="Unassembled WGS sequence"/>
</dbReference>
<reference evidence="2 3" key="1">
    <citation type="submission" date="2011-11" db="EMBL/GenBank/DDBJ databases">
        <title>The Genome Sequence of Fusarium oxysporum PHW815.</title>
        <authorList>
            <consortium name="The Broad Institute Genome Sequencing Platform"/>
            <person name="Ma L.-J."/>
            <person name="Gale L.R."/>
            <person name="Schwartz D.C."/>
            <person name="Zhou S."/>
            <person name="Corby-Kistler H."/>
            <person name="Young S.K."/>
            <person name="Zeng Q."/>
            <person name="Gargeya S."/>
            <person name="Fitzgerald M."/>
            <person name="Haas B."/>
            <person name="Abouelleil A."/>
            <person name="Alvarado L."/>
            <person name="Arachchi H.M."/>
            <person name="Berlin A."/>
            <person name="Brown A."/>
            <person name="Chapman S.B."/>
            <person name="Chen Z."/>
            <person name="Dunbar C."/>
            <person name="Freedman E."/>
            <person name="Gearin G."/>
            <person name="Goldberg J."/>
            <person name="Griggs A."/>
            <person name="Gujja S."/>
            <person name="Heiman D."/>
            <person name="Howarth C."/>
            <person name="Larson L."/>
            <person name="Lui A."/>
            <person name="MacDonald P.J.P."/>
            <person name="Montmayeur A."/>
            <person name="Murphy C."/>
            <person name="Neiman D."/>
            <person name="Pearson M."/>
            <person name="Priest M."/>
            <person name="Roberts A."/>
            <person name="Saif S."/>
            <person name="Shea T."/>
            <person name="Shenoy N."/>
            <person name="Sisk P."/>
            <person name="Stolte C."/>
            <person name="Sykes S."/>
            <person name="Wortman J."/>
            <person name="Nusbaum C."/>
            <person name="Birren B."/>
        </authorList>
    </citation>
    <scope>NUCLEOTIDE SEQUENCE [LARGE SCALE GENOMIC DNA]</scope>
    <source>
        <strain evidence="2 3">54005</strain>
    </source>
</reference>
<dbReference type="EMBL" id="JH658439">
    <property type="protein sequence ID" value="EXK80649.1"/>
    <property type="molecule type" value="Genomic_DNA"/>
</dbReference>
<feature type="region of interest" description="Disordered" evidence="1">
    <location>
        <begin position="61"/>
        <end position="112"/>
    </location>
</feature>
<evidence type="ECO:0000313" key="3">
    <source>
        <dbReference type="Proteomes" id="UP000030663"/>
    </source>
</evidence>
<gene>
    <name evidence="2" type="ORF">FOQG_14855</name>
</gene>
<dbReference type="AlphaFoldDB" id="X0BQ98"/>
<evidence type="ECO:0000256" key="1">
    <source>
        <dbReference type="SAM" id="MobiDB-lite"/>
    </source>
</evidence>
<protein>
    <submittedName>
        <fullName evidence="2">Uncharacterized protein</fullName>
    </submittedName>
</protein>
<keyword evidence="3" id="KW-1185">Reference proteome</keyword>
<dbReference type="HOGENOM" id="CLU_2306305_0_0_1"/>
<organism evidence="2 3">
    <name type="scientific">Fusarium oxysporum f. sp. raphani 54005</name>
    <dbReference type="NCBI Taxonomy" id="1089458"/>
    <lineage>
        <taxon>Eukaryota</taxon>
        <taxon>Fungi</taxon>
        <taxon>Dikarya</taxon>
        <taxon>Ascomycota</taxon>
        <taxon>Pezizomycotina</taxon>
        <taxon>Sordariomycetes</taxon>
        <taxon>Hypocreomycetidae</taxon>
        <taxon>Hypocreales</taxon>
        <taxon>Nectriaceae</taxon>
        <taxon>Fusarium</taxon>
        <taxon>Fusarium oxysporum species complex</taxon>
    </lineage>
</organism>